<dbReference type="Proteomes" id="UP000242877">
    <property type="component" value="Unassembled WGS sequence"/>
</dbReference>
<name>A0A166P1I0_9EURO</name>
<gene>
    <name evidence="1" type="ORF">AAP_01993</name>
</gene>
<dbReference type="AlphaFoldDB" id="A0A166P1I0"/>
<reference evidence="1 2" key="1">
    <citation type="journal article" date="2016" name="Genome Biol. Evol.">
        <title>Divergent and convergent evolution of fungal pathogenicity.</title>
        <authorList>
            <person name="Shang Y."/>
            <person name="Xiao G."/>
            <person name="Zheng P."/>
            <person name="Cen K."/>
            <person name="Zhan S."/>
            <person name="Wang C."/>
        </authorList>
    </citation>
    <scope>NUCLEOTIDE SEQUENCE [LARGE SCALE GENOMIC DNA]</scope>
    <source>
        <strain evidence="1 2">ARSEF 7405</strain>
    </source>
</reference>
<organism evidence="1 2">
    <name type="scientific">Ascosphaera apis ARSEF 7405</name>
    <dbReference type="NCBI Taxonomy" id="392613"/>
    <lineage>
        <taxon>Eukaryota</taxon>
        <taxon>Fungi</taxon>
        <taxon>Dikarya</taxon>
        <taxon>Ascomycota</taxon>
        <taxon>Pezizomycotina</taxon>
        <taxon>Eurotiomycetes</taxon>
        <taxon>Eurotiomycetidae</taxon>
        <taxon>Onygenales</taxon>
        <taxon>Ascosphaeraceae</taxon>
        <taxon>Ascosphaera</taxon>
    </lineage>
</organism>
<accession>A0A166P1I0</accession>
<dbReference type="VEuPathDB" id="FungiDB:AAP_01993"/>
<keyword evidence="2" id="KW-1185">Reference proteome</keyword>
<protein>
    <submittedName>
        <fullName evidence="1">Uncharacterized protein</fullName>
    </submittedName>
</protein>
<comment type="caution">
    <text evidence="1">The sequence shown here is derived from an EMBL/GenBank/DDBJ whole genome shotgun (WGS) entry which is preliminary data.</text>
</comment>
<dbReference type="EMBL" id="AZGZ01000007">
    <property type="protein sequence ID" value="KZZ93900.1"/>
    <property type="molecule type" value="Genomic_DNA"/>
</dbReference>
<evidence type="ECO:0000313" key="2">
    <source>
        <dbReference type="Proteomes" id="UP000242877"/>
    </source>
</evidence>
<proteinExistence type="predicted"/>
<sequence>MAEINPYPTPPPTPRLMEVAAARAAAIIEAGPGHIPPERPRPPIVPPTHAVKAAVASFAAFQPLQKVAAA</sequence>
<evidence type="ECO:0000313" key="1">
    <source>
        <dbReference type="EMBL" id="KZZ93900.1"/>
    </source>
</evidence>